<evidence type="ECO:0000313" key="2">
    <source>
        <dbReference type="EMBL" id="OLP44455.1"/>
    </source>
</evidence>
<organism evidence="2 3">
    <name type="scientific">Rhizobium oryziradicis</name>
    <dbReference type="NCBI Taxonomy" id="1867956"/>
    <lineage>
        <taxon>Bacteria</taxon>
        <taxon>Pseudomonadati</taxon>
        <taxon>Pseudomonadota</taxon>
        <taxon>Alphaproteobacteria</taxon>
        <taxon>Hyphomicrobiales</taxon>
        <taxon>Rhizobiaceae</taxon>
        <taxon>Rhizobium/Agrobacterium group</taxon>
        <taxon>Rhizobium</taxon>
    </lineage>
</organism>
<sequence>MNIVRLFCSLVFIAFAPSFFAPAAFAAENPPPQFGTVSGRCLTLFIGQQDFSKLCESQLGRSLHADGRTGVYFFLGSTHIITFSGRSQENRTRDQTKLDSIALDEIVLNEGQDGKAPPQHIAAKGSCDTAQETDRLYLVSCRGTLEKGTTFSASFQIDTSL</sequence>
<keyword evidence="1" id="KW-0732">Signal</keyword>
<accession>A0A1Q8ZQU1</accession>
<feature type="chain" id="PRO_5012909436" evidence="1">
    <location>
        <begin position="27"/>
        <end position="161"/>
    </location>
</feature>
<reference evidence="2 3" key="1">
    <citation type="submission" date="2016-09" db="EMBL/GenBank/DDBJ databases">
        <title>Rhizobium oryziradicis sp. nov., isolated from the root of rice.</title>
        <authorList>
            <person name="Zhao J."/>
            <person name="Zhang X."/>
        </authorList>
    </citation>
    <scope>NUCLEOTIDE SEQUENCE [LARGE SCALE GENOMIC DNA]</scope>
    <source>
        <strain evidence="2 3">N19</strain>
    </source>
</reference>
<comment type="caution">
    <text evidence="2">The sequence shown here is derived from an EMBL/GenBank/DDBJ whole genome shotgun (WGS) entry which is preliminary data.</text>
</comment>
<dbReference type="Proteomes" id="UP000186894">
    <property type="component" value="Unassembled WGS sequence"/>
</dbReference>
<dbReference type="EMBL" id="MKIM01000027">
    <property type="protein sequence ID" value="OLP44455.1"/>
    <property type="molecule type" value="Genomic_DNA"/>
</dbReference>
<proteinExistence type="predicted"/>
<keyword evidence="3" id="KW-1185">Reference proteome</keyword>
<evidence type="ECO:0000256" key="1">
    <source>
        <dbReference type="SAM" id="SignalP"/>
    </source>
</evidence>
<evidence type="ECO:0000313" key="3">
    <source>
        <dbReference type="Proteomes" id="UP000186894"/>
    </source>
</evidence>
<feature type="signal peptide" evidence="1">
    <location>
        <begin position="1"/>
        <end position="26"/>
    </location>
</feature>
<dbReference type="OrthoDB" id="8372455at2"/>
<name>A0A1Q8ZQU1_9HYPH</name>
<dbReference type="AlphaFoldDB" id="A0A1Q8ZQU1"/>
<dbReference type="RefSeq" id="WP_075639966.1">
    <property type="nucleotide sequence ID" value="NZ_MKIM01000027.1"/>
</dbReference>
<gene>
    <name evidence="2" type="ORF">BJF95_07980</name>
</gene>
<protein>
    <submittedName>
        <fullName evidence="2">Uncharacterized protein</fullName>
    </submittedName>
</protein>